<dbReference type="Gene3D" id="1.10.150.20">
    <property type="entry name" value="5' to 3' exonuclease, C-terminal subdomain"/>
    <property type="match status" value="1"/>
</dbReference>
<keyword evidence="1" id="KW-0175">Coiled coil</keyword>
<dbReference type="InterPro" id="IPR043519">
    <property type="entry name" value="NT_sf"/>
</dbReference>
<dbReference type="Proteomes" id="UP000677228">
    <property type="component" value="Unassembled WGS sequence"/>
</dbReference>
<dbReference type="Gene3D" id="3.30.210.10">
    <property type="entry name" value="DNA polymerase, thumb domain"/>
    <property type="match status" value="1"/>
</dbReference>
<dbReference type="GO" id="GO:0003677">
    <property type="term" value="F:DNA binding"/>
    <property type="evidence" value="ECO:0007669"/>
    <property type="project" value="InterPro"/>
</dbReference>
<dbReference type="SMART" id="SM00483">
    <property type="entry name" value="POLXc"/>
    <property type="match status" value="1"/>
</dbReference>
<dbReference type="InterPro" id="IPR022312">
    <property type="entry name" value="DNA_pol_X"/>
</dbReference>
<accession>A0A8S2DFF9</accession>
<dbReference type="FunFam" id="3.30.210.10:FF:000002">
    <property type="entry name" value="DNA polymerase"/>
    <property type="match status" value="1"/>
</dbReference>
<evidence type="ECO:0000313" key="5">
    <source>
        <dbReference type="Proteomes" id="UP000677228"/>
    </source>
</evidence>
<dbReference type="EMBL" id="CAJOBA010004716">
    <property type="protein sequence ID" value="CAF3721566.1"/>
    <property type="molecule type" value="Genomic_DNA"/>
</dbReference>
<dbReference type="SUPFAM" id="SSF47802">
    <property type="entry name" value="DNA polymerase beta, N-terminal domain-like"/>
    <property type="match status" value="1"/>
</dbReference>
<dbReference type="AlphaFoldDB" id="A0A8S2DFF9"/>
<protein>
    <recommendedName>
        <fullName evidence="2">DNA-directed DNA polymerase X domain-containing protein</fullName>
    </recommendedName>
</protein>
<feature type="coiled-coil region" evidence="1">
    <location>
        <begin position="8"/>
        <end position="42"/>
    </location>
</feature>
<proteinExistence type="predicted"/>
<evidence type="ECO:0000313" key="3">
    <source>
        <dbReference type="EMBL" id="CAF0946994.1"/>
    </source>
</evidence>
<dbReference type="InterPro" id="IPR028207">
    <property type="entry name" value="DNA_pol_B_palm_palm"/>
</dbReference>
<dbReference type="GO" id="GO:0003887">
    <property type="term" value="F:DNA-directed DNA polymerase activity"/>
    <property type="evidence" value="ECO:0007669"/>
    <property type="project" value="InterPro"/>
</dbReference>
<sequence length="258" mass="29984">MGTKRKLEDNLNSELVDFITELADYEKNVNRMMHKYNAYRKAATSIAKVDHKITSIDDVKNLFLRPAHARKLVDNENIKSIDELRKHPKLEQLLNHQQQLGLKYLEEIEQKIPRDEMKQMEEVLLKEIKTIDDDLKAEIVGSYRRGCKSASSDIDILLTHPTWTSKNKRDTTPLLQKVVQSLTKSGFITDTMALGDNKFMFNRNMRKIAQEQGYTLNEYSLRKYGQTGVPGNPIPITCEEDIFDYLGMDYKEPKDRNE</sequence>
<dbReference type="Proteomes" id="UP000682733">
    <property type="component" value="Unassembled WGS sequence"/>
</dbReference>
<dbReference type="InterPro" id="IPR037160">
    <property type="entry name" value="DNA_Pol_thumb_sf"/>
</dbReference>
<dbReference type="GO" id="GO:0005634">
    <property type="term" value="C:nucleus"/>
    <property type="evidence" value="ECO:0007669"/>
    <property type="project" value="TreeGrafter"/>
</dbReference>
<dbReference type="GO" id="GO:0006284">
    <property type="term" value="P:base-excision repair"/>
    <property type="evidence" value="ECO:0007669"/>
    <property type="project" value="TreeGrafter"/>
</dbReference>
<dbReference type="GO" id="GO:0006303">
    <property type="term" value="P:double-strand break repair via nonhomologous end joining"/>
    <property type="evidence" value="ECO:0007669"/>
    <property type="project" value="TreeGrafter"/>
</dbReference>
<dbReference type="Pfam" id="PF10391">
    <property type="entry name" value="DNA_pol_lambd_f"/>
    <property type="match status" value="1"/>
</dbReference>
<dbReference type="EMBL" id="CAJNOK010004711">
    <property type="protein sequence ID" value="CAF0946994.1"/>
    <property type="molecule type" value="Genomic_DNA"/>
</dbReference>
<dbReference type="PANTHER" id="PTHR11276:SF42">
    <property type="entry name" value="DNA POLYMERASE BETA"/>
    <property type="match status" value="1"/>
</dbReference>
<dbReference type="Gene3D" id="1.10.150.110">
    <property type="entry name" value="DNA polymerase beta, N-terminal domain-like"/>
    <property type="match status" value="1"/>
</dbReference>
<dbReference type="InterPro" id="IPR018944">
    <property type="entry name" value="DNA_pol_lambd_fingers_domain"/>
</dbReference>
<dbReference type="InterPro" id="IPR027421">
    <property type="entry name" value="DNA_pol_lamdba_lyase_dom_sf"/>
</dbReference>
<gene>
    <name evidence="3" type="ORF">OVA965_LOCUS11946</name>
    <name evidence="4" type="ORF">TMI583_LOCUS11950</name>
</gene>
<name>A0A8S2DFF9_9BILA</name>
<dbReference type="Gene3D" id="3.30.460.10">
    <property type="entry name" value="Beta Polymerase, domain 2"/>
    <property type="match status" value="1"/>
</dbReference>
<dbReference type="SUPFAM" id="SSF81301">
    <property type="entry name" value="Nucleotidyltransferase"/>
    <property type="match status" value="1"/>
</dbReference>
<organism evidence="3 5">
    <name type="scientific">Didymodactylos carnosus</name>
    <dbReference type="NCBI Taxonomy" id="1234261"/>
    <lineage>
        <taxon>Eukaryota</taxon>
        <taxon>Metazoa</taxon>
        <taxon>Spiralia</taxon>
        <taxon>Gnathifera</taxon>
        <taxon>Rotifera</taxon>
        <taxon>Eurotatoria</taxon>
        <taxon>Bdelloidea</taxon>
        <taxon>Philodinida</taxon>
        <taxon>Philodinidae</taxon>
        <taxon>Didymodactylos</taxon>
    </lineage>
</organism>
<dbReference type="PANTHER" id="PTHR11276">
    <property type="entry name" value="DNA POLYMERASE TYPE-X FAMILY MEMBER"/>
    <property type="match status" value="1"/>
</dbReference>
<reference evidence="3" key="1">
    <citation type="submission" date="2021-02" db="EMBL/GenBank/DDBJ databases">
        <authorList>
            <person name="Nowell W R."/>
        </authorList>
    </citation>
    <scope>NUCLEOTIDE SEQUENCE</scope>
</reference>
<evidence type="ECO:0000259" key="2">
    <source>
        <dbReference type="SMART" id="SM00483"/>
    </source>
</evidence>
<evidence type="ECO:0000313" key="4">
    <source>
        <dbReference type="EMBL" id="CAF3721566.1"/>
    </source>
</evidence>
<dbReference type="InterPro" id="IPR010996">
    <property type="entry name" value="HHH_MUS81"/>
</dbReference>
<comment type="caution">
    <text evidence="3">The sequence shown here is derived from an EMBL/GenBank/DDBJ whole genome shotgun (WGS) entry which is preliminary data.</text>
</comment>
<dbReference type="Pfam" id="PF14716">
    <property type="entry name" value="HHH_8"/>
    <property type="match status" value="1"/>
</dbReference>
<dbReference type="InterPro" id="IPR002054">
    <property type="entry name" value="DNA-dir_DNA_pol_X"/>
</dbReference>
<evidence type="ECO:0000256" key="1">
    <source>
        <dbReference type="SAM" id="Coils"/>
    </source>
</evidence>
<dbReference type="CDD" id="cd00141">
    <property type="entry name" value="NT_POLXc"/>
    <property type="match status" value="1"/>
</dbReference>
<dbReference type="Pfam" id="PF14792">
    <property type="entry name" value="DNA_pol_B_palm"/>
    <property type="match status" value="1"/>
</dbReference>
<feature type="domain" description="DNA-directed DNA polymerase X" evidence="2">
    <location>
        <begin position="10"/>
        <end position="257"/>
    </location>
</feature>